<accession>A0A5D2F1M8</accession>
<keyword evidence="1" id="KW-0812">Transmembrane</keyword>
<protein>
    <submittedName>
        <fullName evidence="2">Uncharacterized protein</fullName>
    </submittedName>
</protein>
<gene>
    <name evidence="2" type="ORF">ES288_A10G211200v1</name>
</gene>
<organism evidence="2 3">
    <name type="scientific">Gossypium darwinii</name>
    <name type="common">Darwin's cotton</name>
    <name type="synonym">Gossypium barbadense var. darwinii</name>
    <dbReference type="NCBI Taxonomy" id="34276"/>
    <lineage>
        <taxon>Eukaryota</taxon>
        <taxon>Viridiplantae</taxon>
        <taxon>Streptophyta</taxon>
        <taxon>Embryophyta</taxon>
        <taxon>Tracheophyta</taxon>
        <taxon>Spermatophyta</taxon>
        <taxon>Magnoliopsida</taxon>
        <taxon>eudicotyledons</taxon>
        <taxon>Gunneridae</taxon>
        <taxon>Pentapetalae</taxon>
        <taxon>rosids</taxon>
        <taxon>malvids</taxon>
        <taxon>Malvales</taxon>
        <taxon>Malvaceae</taxon>
        <taxon>Malvoideae</taxon>
        <taxon>Gossypium</taxon>
    </lineage>
</organism>
<name>A0A5D2F1M8_GOSDA</name>
<sequence length="146" mass="16916">MSQIEEFASCLWCLYMALFSQIASHLIISLANITSVVFSCQQSHRFQDSFSKIFQISTIMTSHFPISKQISPVLFPFSFRICCAVAPPFPHQEEIFSWRVMFEALNTPIWSRTTTPEANRKFSHRRLHQTVPLISMSPLLGYGYFR</sequence>
<proteinExistence type="predicted"/>
<feature type="transmembrane region" description="Helical" evidence="1">
    <location>
        <begin position="12"/>
        <end position="38"/>
    </location>
</feature>
<dbReference type="EMBL" id="CM017697">
    <property type="protein sequence ID" value="TYG99640.1"/>
    <property type="molecule type" value="Genomic_DNA"/>
</dbReference>
<dbReference type="AlphaFoldDB" id="A0A5D2F1M8"/>
<evidence type="ECO:0000256" key="1">
    <source>
        <dbReference type="SAM" id="Phobius"/>
    </source>
</evidence>
<dbReference type="Proteomes" id="UP000323506">
    <property type="component" value="Chromosome A10"/>
</dbReference>
<reference evidence="2 3" key="1">
    <citation type="submission" date="2019-06" db="EMBL/GenBank/DDBJ databases">
        <title>WGS assembly of Gossypium darwinii.</title>
        <authorList>
            <person name="Chen Z.J."/>
            <person name="Sreedasyam A."/>
            <person name="Ando A."/>
            <person name="Song Q."/>
            <person name="De L."/>
            <person name="Hulse-Kemp A."/>
            <person name="Ding M."/>
            <person name="Ye W."/>
            <person name="Kirkbride R."/>
            <person name="Jenkins J."/>
            <person name="Plott C."/>
            <person name="Lovell J."/>
            <person name="Lin Y.-M."/>
            <person name="Vaughn R."/>
            <person name="Liu B."/>
            <person name="Li W."/>
            <person name="Simpson S."/>
            <person name="Scheffler B."/>
            <person name="Saski C."/>
            <person name="Grover C."/>
            <person name="Hu G."/>
            <person name="Conover J."/>
            <person name="Carlson J."/>
            <person name="Shu S."/>
            <person name="Boston L."/>
            <person name="Williams M."/>
            <person name="Peterson D."/>
            <person name="Mcgee K."/>
            <person name="Jones D."/>
            <person name="Wendel J."/>
            <person name="Stelly D."/>
            <person name="Grimwood J."/>
            <person name="Schmutz J."/>
        </authorList>
    </citation>
    <scope>NUCLEOTIDE SEQUENCE [LARGE SCALE GENOMIC DNA]</scope>
    <source>
        <strain evidence="2">1808015.09</strain>
    </source>
</reference>
<keyword evidence="1" id="KW-1133">Transmembrane helix</keyword>
<keyword evidence="3" id="KW-1185">Reference proteome</keyword>
<keyword evidence="1" id="KW-0472">Membrane</keyword>
<evidence type="ECO:0000313" key="3">
    <source>
        <dbReference type="Proteomes" id="UP000323506"/>
    </source>
</evidence>
<evidence type="ECO:0000313" key="2">
    <source>
        <dbReference type="EMBL" id="TYG99640.1"/>
    </source>
</evidence>